<dbReference type="Proteomes" id="UP001066276">
    <property type="component" value="Chromosome 9"/>
</dbReference>
<comment type="caution">
    <text evidence="1">The sequence shown here is derived from an EMBL/GenBank/DDBJ whole genome shotgun (WGS) entry which is preliminary data.</text>
</comment>
<reference evidence="1" key="1">
    <citation type="journal article" date="2022" name="bioRxiv">
        <title>Sequencing and chromosome-scale assembly of the giantPleurodeles waltlgenome.</title>
        <authorList>
            <person name="Brown T."/>
            <person name="Elewa A."/>
            <person name="Iarovenko S."/>
            <person name="Subramanian E."/>
            <person name="Araus A.J."/>
            <person name="Petzold A."/>
            <person name="Susuki M."/>
            <person name="Suzuki K.-i.T."/>
            <person name="Hayashi T."/>
            <person name="Toyoda A."/>
            <person name="Oliveira C."/>
            <person name="Osipova E."/>
            <person name="Leigh N.D."/>
            <person name="Simon A."/>
            <person name="Yun M.H."/>
        </authorList>
    </citation>
    <scope>NUCLEOTIDE SEQUENCE</scope>
    <source>
        <strain evidence="1">20211129_DDA</strain>
        <tissue evidence="1">Liver</tissue>
    </source>
</reference>
<dbReference type="Gene3D" id="3.30.70.1820">
    <property type="entry name" value="L1 transposable element, RRM domain"/>
    <property type="match status" value="1"/>
</dbReference>
<dbReference type="AlphaFoldDB" id="A0AAV7N4J9"/>
<protein>
    <submittedName>
        <fullName evidence="1">Uncharacterized protein</fullName>
    </submittedName>
</protein>
<name>A0AAV7N4J9_PLEWA</name>
<proteinExistence type="predicted"/>
<evidence type="ECO:0000313" key="1">
    <source>
        <dbReference type="EMBL" id="KAJ1110184.1"/>
    </source>
</evidence>
<organism evidence="1 2">
    <name type="scientific">Pleurodeles waltl</name>
    <name type="common">Iberian ribbed newt</name>
    <dbReference type="NCBI Taxonomy" id="8319"/>
    <lineage>
        <taxon>Eukaryota</taxon>
        <taxon>Metazoa</taxon>
        <taxon>Chordata</taxon>
        <taxon>Craniata</taxon>
        <taxon>Vertebrata</taxon>
        <taxon>Euteleostomi</taxon>
        <taxon>Amphibia</taxon>
        <taxon>Batrachia</taxon>
        <taxon>Caudata</taxon>
        <taxon>Salamandroidea</taxon>
        <taxon>Salamandridae</taxon>
        <taxon>Pleurodelinae</taxon>
        <taxon>Pleurodeles</taxon>
    </lineage>
</organism>
<sequence>MQDKPLDTNTNLLQILDKPRAMKISQGDAQKRIEQQFCQIHINVQKLSARMSSIEQWVSDLEGTGPRQGALSSVFRLNLQIFSLKLMTLKISLTALIQDLWGSLRALRPLISLIKDLICQYVYPEAAAKNLDLTIMRAHRVPTNQCTNDKYPLTILVNFGAICIKEQILANAIWDKVYKTSDNTSFRTACSLVP</sequence>
<evidence type="ECO:0000313" key="2">
    <source>
        <dbReference type="Proteomes" id="UP001066276"/>
    </source>
</evidence>
<accession>A0AAV7N4J9</accession>
<keyword evidence="2" id="KW-1185">Reference proteome</keyword>
<gene>
    <name evidence="1" type="ORF">NDU88_007539</name>
</gene>
<dbReference type="EMBL" id="JANPWB010000013">
    <property type="protein sequence ID" value="KAJ1110184.1"/>
    <property type="molecule type" value="Genomic_DNA"/>
</dbReference>